<dbReference type="SUPFAM" id="SSF54427">
    <property type="entry name" value="NTF2-like"/>
    <property type="match status" value="1"/>
</dbReference>
<accession>A0A8J3XWN3</accession>
<evidence type="ECO:0000313" key="2">
    <source>
        <dbReference type="EMBL" id="GII55534.1"/>
    </source>
</evidence>
<sequence length="144" mass="15819">MTGVDQRALAGPREAFERFRDYLLAGTSAGLERFLADDGVVESPFAPSGVPRRVEGREAFAARAVPQREALRGRIRFTAVRNVVVHETTDPQVAVVEYEVEAVREADGLRAAAPFVVVVRVRDGRVALWREYQNPAAMALLAAE</sequence>
<dbReference type="Proteomes" id="UP000605992">
    <property type="component" value="Unassembled WGS sequence"/>
</dbReference>
<dbReference type="Gene3D" id="3.10.450.50">
    <property type="match status" value="1"/>
</dbReference>
<evidence type="ECO:0000259" key="1">
    <source>
        <dbReference type="Pfam" id="PF12680"/>
    </source>
</evidence>
<dbReference type="Pfam" id="PF12680">
    <property type="entry name" value="SnoaL_2"/>
    <property type="match status" value="1"/>
</dbReference>
<name>A0A8J3XWN3_9ACTN</name>
<dbReference type="AlphaFoldDB" id="A0A8J3XWN3"/>
<feature type="domain" description="SnoaL-like" evidence="1">
    <location>
        <begin position="17"/>
        <end position="128"/>
    </location>
</feature>
<dbReference type="RefSeq" id="WP_203945733.1">
    <property type="nucleotide sequence ID" value="NZ_BOOR01000027.1"/>
</dbReference>
<protein>
    <recommendedName>
        <fullName evidence="1">SnoaL-like domain-containing protein</fullName>
    </recommendedName>
</protein>
<evidence type="ECO:0000313" key="3">
    <source>
        <dbReference type="Proteomes" id="UP000605992"/>
    </source>
</evidence>
<reference evidence="2" key="1">
    <citation type="submission" date="2021-01" db="EMBL/GenBank/DDBJ databases">
        <title>Whole genome shotgun sequence of Planotetraspora thailandica NBRC 104271.</title>
        <authorList>
            <person name="Komaki H."/>
            <person name="Tamura T."/>
        </authorList>
    </citation>
    <scope>NUCLEOTIDE SEQUENCE</scope>
    <source>
        <strain evidence="2">NBRC 104271</strain>
    </source>
</reference>
<dbReference type="InterPro" id="IPR037401">
    <property type="entry name" value="SnoaL-like"/>
</dbReference>
<proteinExistence type="predicted"/>
<keyword evidence="3" id="KW-1185">Reference proteome</keyword>
<gene>
    <name evidence="2" type="ORF">Pth03_39230</name>
</gene>
<organism evidence="2 3">
    <name type="scientific">Planotetraspora thailandica</name>
    <dbReference type="NCBI Taxonomy" id="487172"/>
    <lineage>
        <taxon>Bacteria</taxon>
        <taxon>Bacillati</taxon>
        <taxon>Actinomycetota</taxon>
        <taxon>Actinomycetes</taxon>
        <taxon>Streptosporangiales</taxon>
        <taxon>Streptosporangiaceae</taxon>
        <taxon>Planotetraspora</taxon>
    </lineage>
</organism>
<dbReference type="EMBL" id="BOOR01000027">
    <property type="protein sequence ID" value="GII55534.1"/>
    <property type="molecule type" value="Genomic_DNA"/>
</dbReference>
<dbReference type="InterPro" id="IPR032710">
    <property type="entry name" value="NTF2-like_dom_sf"/>
</dbReference>
<comment type="caution">
    <text evidence="2">The sequence shown here is derived from an EMBL/GenBank/DDBJ whole genome shotgun (WGS) entry which is preliminary data.</text>
</comment>